<proteinExistence type="predicted"/>
<name>A0AAE8XR01_9CAUD</name>
<evidence type="ECO:0000313" key="2">
    <source>
        <dbReference type="Proteomes" id="UP000828785"/>
    </source>
</evidence>
<organism evidence="1 2">
    <name type="scientific">Pseudomonas phage psageK9</name>
    <dbReference type="NCBI Taxonomy" id="2875722"/>
    <lineage>
        <taxon>Viruses</taxon>
        <taxon>Duplodnaviria</taxon>
        <taxon>Heunggongvirae</taxon>
        <taxon>Uroviricota</taxon>
        <taxon>Caudoviricetes</taxon>
        <taxon>Readingvirus</taxon>
        <taxon>Readingvirus psageK9</taxon>
    </lineage>
</organism>
<dbReference type="EMBL" id="MZ868718">
    <property type="protein sequence ID" value="UAW53915.1"/>
    <property type="molecule type" value="Genomic_DNA"/>
</dbReference>
<reference evidence="1" key="1">
    <citation type="submission" date="2021-08" db="EMBL/GenBank/DDBJ databases">
        <authorList>
            <person name="Martino G."/>
            <person name="Holtappels D."/>
            <person name="Wagemans J."/>
            <person name="Lavigne R."/>
            <person name="Turina M."/>
            <person name="Ciuffo M."/>
        </authorList>
    </citation>
    <scope>NUCLEOTIDE SEQUENCE</scope>
</reference>
<sequence>MGLSGSFSWCACWVVFALGYQGSARFFFQYALHWVGEPARSTALRNPAAGHGKGIADCAAGAEMFQRFVIGHRDSPVSSSEFRDLNRTRQVI</sequence>
<keyword evidence="2" id="KW-1185">Reference proteome</keyword>
<protein>
    <submittedName>
        <fullName evidence="1">Uncharacterized protein</fullName>
    </submittedName>
</protein>
<dbReference type="Proteomes" id="UP000828785">
    <property type="component" value="Segment"/>
</dbReference>
<gene>
    <name evidence="1" type="ORF">psageK9_45c</name>
</gene>
<accession>A0AAE8XR01</accession>
<evidence type="ECO:0000313" key="1">
    <source>
        <dbReference type="EMBL" id="UAW53915.1"/>
    </source>
</evidence>